<keyword evidence="3" id="KW-1185">Reference proteome</keyword>
<organism evidence="2 3">
    <name type="scientific">Fulvivirga marina</name>
    <dbReference type="NCBI Taxonomy" id="2494733"/>
    <lineage>
        <taxon>Bacteria</taxon>
        <taxon>Pseudomonadati</taxon>
        <taxon>Bacteroidota</taxon>
        <taxon>Cytophagia</taxon>
        <taxon>Cytophagales</taxon>
        <taxon>Fulvivirgaceae</taxon>
        <taxon>Fulvivirga</taxon>
    </lineage>
</organism>
<sequence>MKEPRHIGEEHNDSMERHSEKVKEERSMLESLYSDHLEWKKDIERWTVLKAGEGTIPEGVSTEIKECSDRVSTELESIKIDLNSYDKTYRDELFSIFRELDEAAPDDRPDILSRRAEILRKDPETLFSFLSRMSHVRETVRLLKISRELIDHENLNTNQYTKIQDLFKNTRLYDRSQLSDFNIYWGKFKDTFLKNNEKTKINKAVAYAIVGAISAAITYLTEHEVINKMAYKKSSEEPQLEIDDDLYFEFVKLIKEYFDSSSFVVERMEVDILLMITAYLDLQYFTPDIPDDQYQKITHDIKKIGIRNYKDVLYYLLDLRSEGRRLSFNYLKDLFKNYTVS</sequence>
<reference evidence="2" key="1">
    <citation type="submission" date="2021-01" db="EMBL/GenBank/DDBJ databases">
        <title>Fulvivirga kasyanovii gen. nov., sp nov., a novel member of the phylum Bacteroidetes isolated from seawater in a mussel farm.</title>
        <authorList>
            <person name="Zhao L.-H."/>
            <person name="Wang Z.-J."/>
        </authorList>
    </citation>
    <scope>NUCLEOTIDE SEQUENCE</scope>
    <source>
        <strain evidence="2">29W222</strain>
    </source>
</reference>
<comment type="caution">
    <text evidence="2">The sequence shown here is derived from an EMBL/GenBank/DDBJ whole genome shotgun (WGS) entry which is preliminary data.</text>
</comment>
<evidence type="ECO:0000313" key="3">
    <source>
        <dbReference type="Proteomes" id="UP000614216"/>
    </source>
</evidence>
<name>A0A937KEZ2_9BACT</name>
<dbReference type="AlphaFoldDB" id="A0A937KEZ2"/>
<evidence type="ECO:0000313" key="2">
    <source>
        <dbReference type="EMBL" id="MBL6447663.1"/>
    </source>
</evidence>
<feature type="region of interest" description="Disordered" evidence="1">
    <location>
        <begin position="1"/>
        <end position="24"/>
    </location>
</feature>
<dbReference type="Proteomes" id="UP000614216">
    <property type="component" value="Unassembled WGS sequence"/>
</dbReference>
<accession>A0A937KEZ2</accession>
<proteinExistence type="predicted"/>
<dbReference type="EMBL" id="JAEUGD010000053">
    <property type="protein sequence ID" value="MBL6447663.1"/>
    <property type="molecule type" value="Genomic_DNA"/>
</dbReference>
<dbReference type="RefSeq" id="WP_202857203.1">
    <property type="nucleotide sequence ID" value="NZ_JAEUGD010000053.1"/>
</dbReference>
<gene>
    <name evidence="2" type="ORF">JMN32_15200</name>
</gene>
<protein>
    <submittedName>
        <fullName evidence="2">Uncharacterized protein</fullName>
    </submittedName>
</protein>
<evidence type="ECO:0000256" key="1">
    <source>
        <dbReference type="SAM" id="MobiDB-lite"/>
    </source>
</evidence>